<dbReference type="Pfam" id="PF13855">
    <property type="entry name" value="LRR_8"/>
    <property type="match status" value="2"/>
</dbReference>
<evidence type="ECO:0000256" key="4">
    <source>
        <dbReference type="SAM" id="MobiDB-lite"/>
    </source>
</evidence>
<dbReference type="GO" id="GO:0031012">
    <property type="term" value="C:extracellular matrix"/>
    <property type="evidence" value="ECO:0007669"/>
    <property type="project" value="TreeGrafter"/>
</dbReference>
<dbReference type="Gene3D" id="3.80.10.10">
    <property type="entry name" value="Ribonuclease Inhibitor"/>
    <property type="match status" value="2"/>
</dbReference>
<organism evidence="7">
    <name type="scientific">Anopheles darlingi</name>
    <name type="common">Mosquito</name>
    <dbReference type="NCBI Taxonomy" id="43151"/>
    <lineage>
        <taxon>Eukaryota</taxon>
        <taxon>Metazoa</taxon>
        <taxon>Ecdysozoa</taxon>
        <taxon>Arthropoda</taxon>
        <taxon>Hexapoda</taxon>
        <taxon>Insecta</taxon>
        <taxon>Pterygota</taxon>
        <taxon>Neoptera</taxon>
        <taxon>Endopterygota</taxon>
        <taxon>Diptera</taxon>
        <taxon>Nematocera</taxon>
        <taxon>Culicoidea</taxon>
        <taxon>Culicidae</taxon>
        <taxon>Anophelinae</taxon>
        <taxon>Anopheles</taxon>
    </lineage>
</organism>
<dbReference type="PROSITE" id="PS51450">
    <property type="entry name" value="LRR"/>
    <property type="match status" value="2"/>
</dbReference>
<name>A0A2M4CGN7_ANODA</name>
<dbReference type="SMART" id="SM00369">
    <property type="entry name" value="LRR_TYP"/>
    <property type="match status" value="3"/>
</dbReference>
<keyword evidence="3" id="KW-0677">Repeat</keyword>
<dbReference type="EMBL" id="GGFL01000296">
    <property type="protein sequence ID" value="MBW64474.1"/>
    <property type="molecule type" value="Transcribed_RNA"/>
</dbReference>
<dbReference type="PANTHER" id="PTHR24373">
    <property type="entry name" value="SLIT RELATED LEUCINE-RICH REPEAT NEURONAL PROTEIN"/>
    <property type="match status" value="1"/>
</dbReference>
<reference evidence="7" key="1">
    <citation type="submission" date="2018-01" db="EMBL/GenBank/DDBJ databases">
        <title>An insight into the sialome of Amazonian anophelines.</title>
        <authorList>
            <person name="Ribeiro J.M."/>
            <person name="Scarpassa V."/>
            <person name="Calvo E."/>
        </authorList>
    </citation>
    <scope>NUCLEOTIDE SEQUENCE</scope>
</reference>
<keyword evidence="5" id="KW-1133">Transmembrane helix</keyword>
<proteinExistence type="predicted"/>
<dbReference type="InterPro" id="IPR032675">
    <property type="entry name" value="LRR_dom_sf"/>
</dbReference>
<dbReference type="AlphaFoldDB" id="A0A2M4CGN7"/>
<dbReference type="InterPro" id="IPR001611">
    <property type="entry name" value="Leu-rich_rpt"/>
</dbReference>
<evidence type="ECO:0000256" key="2">
    <source>
        <dbReference type="ARBA" id="ARBA00022729"/>
    </source>
</evidence>
<keyword evidence="5" id="KW-0472">Membrane</keyword>
<evidence type="ECO:0000313" key="7">
    <source>
        <dbReference type="EMBL" id="MBW64474.1"/>
    </source>
</evidence>
<keyword evidence="2 6" id="KW-0732">Signal</keyword>
<evidence type="ECO:0000256" key="3">
    <source>
        <dbReference type="ARBA" id="ARBA00022737"/>
    </source>
</evidence>
<feature type="chain" id="PRO_5014792160" evidence="6">
    <location>
        <begin position="28"/>
        <end position="591"/>
    </location>
</feature>
<keyword evidence="5" id="KW-0812">Transmembrane</keyword>
<dbReference type="GO" id="GO:0005615">
    <property type="term" value="C:extracellular space"/>
    <property type="evidence" value="ECO:0007669"/>
    <property type="project" value="TreeGrafter"/>
</dbReference>
<evidence type="ECO:0000256" key="1">
    <source>
        <dbReference type="ARBA" id="ARBA00022614"/>
    </source>
</evidence>
<accession>A0A2M4CGN7</accession>
<feature type="signal peptide" evidence="6">
    <location>
        <begin position="1"/>
        <end position="27"/>
    </location>
</feature>
<sequence length="591" mass="66805">MHTNMAPKSNIAEKVLMGLLIVLTVTAELVASAAVLDDDQDAEYCPKMCSCDILDGLKRADCSNENLISTHTGIPSGVEILDLSLNMVSSIEDDNLATYDNLVKLFLSENSIETISLNAFAGLARLKTLDLSHNRLEQLDGQLFERNGQLVELNLAHNNFMTLSNRPFLTSSSIRMLDLSGCRIPQIFDVTFSELPNLRQLDLSKNVMISLSAVPFAMLRNLNSIELTDNRWTCGSKSVRSTIRLLKKQIKTIDVENCLLIDRDSWGNEFERMLDDTHGTGKNARVEIPIEEVWGNGTGRKRHSGVVWPKFMNYTCSFRDNDAASQESCDQFIECQLSYGELYNQLLSRRNAIQGGRARQMIFFAGMIVGMLVGSFGTYIIYWAIRSCRKRGSNPQQMAISDERKQFHQELRREFRARNRFAHSRLKESPIAERQGRTRTQRGSLDEEIYQNHEHTRQFLVNLFSKRQPRYVRNNSQIANINNRHVPPAATREPRDPPTFHAGSSAAERAWNEQNSENSERERMLIQPSANDDLEQPTWVSIRPTTAGTGTLPRNSGRPAQELPATSETPPPPYAEFALNIEPKVEQPNGT</sequence>
<dbReference type="PANTHER" id="PTHR24373:SF370">
    <property type="entry name" value="FISH-LIPS, ISOFORM E"/>
    <property type="match status" value="1"/>
</dbReference>
<feature type="region of interest" description="Disordered" evidence="4">
    <location>
        <begin position="483"/>
        <end position="591"/>
    </location>
</feature>
<evidence type="ECO:0000256" key="5">
    <source>
        <dbReference type="SAM" id="Phobius"/>
    </source>
</evidence>
<evidence type="ECO:0000256" key="6">
    <source>
        <dbReference type="SAM" id="SignalP"/>
    </source>
</evidence>
<feature type="transmembrane region" description="Helical" evidence="5">
    <location>
        <begin position="361"/>
        <end position="385"/>
    </location>
</feature>
<dbReference type="VEuPathDB" id="VectorBase:ADAR2_011165"/>
<dbReference type="PRINTS" id="PR00019">
    <property type="entry name" value="LEURICHRPT"/>
</dbReference>
<dbReference type="SUPFAM" id="SSF52058">
    <property type="entry name" value="L domain-like"/>
    <property type="match status" value="1"/>
</dbReference>
<feature type="compositionally biased region" description="Polar residues" evidence="4">
    <location>
        <begin position="543"/>
        <end position="554"/>
    </location>
</feature>
<dbReference type="InterPro" id="IPR003591">
    <property type="entry name" value="Leu-rich_rpt_typical-subtyp"/>
</dbReference>
<dbReference type="VEuPathDB" id="VectorBase:ADAC004288"/>
<keyword evidence="1" id="KW-0433">Leucine-rich repeat</keyword>
<protein>
    <submittedName>
        <fullName evidence="7">Uncharacterized protein</fullName>
    </submittedName>
</protein>
<dbReference type="InterPro" id="IPR050328">
    <property type="entry name" value="Dev_Immune_Receptor"/>
</dbReference>